<comment type="similarity">
    <text evidence="4 13">Belongs to the thioester dehydratase family. FabA subfamily.</text>
</comment>
<evidence type="ECO:0000256" key="7">
    <source>
        <dbReference type="ARBA" id="ARBA00022516"/>
    </source>
</evidence>
<evidence type="ECO:0000256" key="10">
    <source>
        <dbReference type="ARBA" id="ARBA00023160"/>
    </source>
</evidence>
<evidence type="ECO:0000256" key="3">
    <source>
        <dbReference type="ARBA" id="ARBA00005194"/>
    </source>
</evidence>
<dbReference type="GO" id="GO:0034017">
    <property type="term" value="F:trans-2-decenoyl-acyl-carrier-protein isomerase activity"/>
    <property type="evidence" value="ECO:0007669"/>
    <property type="project" value="UniProtKB-UniRule"/>
</dbReference>
<comment type="pathway">
    <text evidence="3 13">Lipid metabolism; fatty acid biosynthesis.</text>
</comment>
<keyword evidence="6 13" id="KW-0963">Cytoplasm</keyword>
<comment type="catalytic activity">
    <reaction evidence="1 13">
        <text>a (3R)-hydroxyacyl-[ACP] = a (2E)-enoyl-[ACP] + H2O</text>
        <dbReference type="Rhea" id="RHEA:13097"/>
        <dbReference type="Rhea" id="RHEA-COMP:9925"/>
        <dbReference type="Rhea" id="RHEA-COMP:9945"/>
        <dbReference type="ChEBI" id="CHEBI:15377"/>
        <dbReference type="ChEBI" id="CHEBI:78784"/>
        <dbReference type="ChEBI" id="CHEBI:78827"/>
        <dbReference type="EC" id="4.2.1.59"/>
    </reaction>
</comment>
<dbReference type="GO" id="GO:0019171">
    <property type="term" value="F:(3R)-hydroxyacyl-[acyl-carrier-protein] dehydratase activity"/>
    <property type="evidence" value="ECO:0007669"/>
    <property type="project" value="UniProtKB-UniRule"/>
</dbReference>
<evidence type="ECO:0000256" key="11">
    <source>
        <dbReference type="ARBA" id="ARBA00023235"/>
    </source>
</evidence>
<dbReference type="OrthoDB" id="9786735at2"/>
<evidence type="ECO:0000256" key="8">
    <source>
        <dbReference type="ARBA" id="ARBA00022832"/>
    </source>
</evidence>
<evidence type="ECO:0000256" key="6">
    <source>
        <dbReference type="ARBA" id="ARBA00022490"/>
    </source>
</evidence>
<evidence type="ECO:0000313" key="15">
    <source>
        <dbReference type="Proteomes" id="UP000198346"/>
    </source>
</evidence>
<evidence type="ECO:0000256" key="5">
    <source>
        <dbReference type="ARBA" id="ARBA00011738"/>
    </source>
</evidence>
<comment type="catalytic activity">
    <reaction evidence="13">
        <text>(3R)-hydroxydecanoyl-[ACP] = (2E)-decenoyl-[ACP] + H2O</text>
        <dbReference type="Rhea" id="RHEA:41860"/>
        <dbReference type="Rhea" id="RHEA-COMP:9638"/>
        <dbReference type="Rhea" id="RHEA-COMP:9639"/>
        <dbReference type="ChEBI" id="CHEBI:15377"/>
        <dbReference type="ChEBI" id="CHEBI:78466"/>
        <dbReference type="ChEBI" id="CHEBI:78467"/>
    </reaction>
</comment>
<dbReference type="NCBIfam" id="TIGR01749">
    <property type="entry name" value="fabA"/>
    <property type="match status" value="1"/>
</dbReference>
<comment type="function">
    <text evidence="13">Necessary for the introduction of cis unsaturation into fatty acids. Catalyzes the dehydration of (3R)-3-hydroxydecanoyl-ACP to E-(2)-decenoyl-ACP and then its isomerization to Z-(3)-decenoyl-ACP. Can catalyze the dehydratase reaction for beta-hydroxyacyl-ACPs with saturated chain lengths up to 16:0, being most active on intermediate chain length.</text>
</comment>
<evidence type="ECO:0000256" key="9">
    <source>
        <dbReference type="ARBA" id="ARBA00023098"/>
    </source>
</evidence>
<evidence type="ECO:0000256" key="1">
    <source>
        <dbReference type="ARBA" id="ARBA00001055"/>
    </source>
</evidence>
<keyword evidence="10 13" id="KW-0275">Fatty acid biosynthesis</keyword>
<accession>A0A239PKG4</accession>
<evidence type="ECO:0000256" key="13">
    <source>
        <dbReference type="HAMAP-Rule" id="MF_00405"/>
    </source>
</evidence>
<keyword evidence="9 13" id="KW-0443">Lipid metabolism</keyword>
<keyword evidence="8 13" id="KW-0276">Fatty acid metabolism</keyword>
<evidence type="ECO:0000256" key="4">
    <source>
        <dbReference type="ARBA" id="ARBA00006714"/>
    </source>
</evidence>
<gene>
    <name evidence="13" type="primary">fabA</name>
    <name evidence="14" type="ORF">SAMN06297382_0623</name>
</gene>
<dbReference type="PANTHER" id="PTHR30272:SF8">
    <property type="entry name" value="3-HYDROXYDECANOYL-[ACYL-CARRIER-PROTEIN] DEHYDRATASE"/>
    <property type="match status" value="1"/>
</dbReference>
<evidence type="ECO:0000313" key="14">
    <source>
        <dbReference type="EMBL" id="SNT68127.1"/>
    </source>
</evidence>
<keyword evidence="11 13" id="KW-0413">Isomerase</keyword>
<keyword evidence="15" id="KW-1185">Reference proteome</keyword>
<feature type="active site" evidence="13">
    <location>
        <position position="70"/>
    </location>
</feature>
<evidence type="ECO:0000256" key="2">
    <source>
        <dbReference type="ARBA" id="ARBA00004496"/>
    </source>
</evidence>
<dbReference type="SUPFAM" id="SSF54637">
    <property type="entry name" value="Thioesterase/thiol ester dehydrase-isomerase"/>
    <property type="match status" value="1"/>
</dbReference>
<comment type="catalytic activity">
    <reaction evidence="13">
        <text>(2E)-decenoyl-[ACP] = (3Z)-decenoyl-[ACP]</text>
        <dbReference type="Rhea" id="RHEA:23568"/>
        <dbReference type="Rhea" id="RHEA-COMP:9639"/>
        <dbReference type="Rhea" id="RHEA-COMP:9927"/>
        <dbReference type="ChEBI" id="CHEBI:78467"/>
        <dbReference type="ChEBI" id="CHEBI:78798"/>
        <dbReference type="EC" id="5.3.3.14"/>
    </reaction>
</comment>
<dbReference type="NCBIfam" id="NF003509">
    <property type="entry name" value="PRK05174.1"/>
    <property type="match status" value="1"/>
</dbReference>
<dbReference type="Proteomes" id="UP000198346">
    <property type="component" value="Unassembled WGS sequence"/>
</dbReference>
<dbReference type="EMBL" id="FZQA01000001">
    <property type="protein sequence ID" value="SNT68127.1"/>
    <property type="molecule type" value="Genomic_DNA"/>
</dbReference>
<sequence length="179" mass="19565">MSDKSSFTREELLECGLRGLRGPGSAQLPTPPMLMFDRITEIGRDGGAYGRGRVVAELDINPDLWFFECHFPGDPVMPGCLGLDALWQLVGFFLTWSGLPGKGRALGAKEVKFSGMVLPDARLVRYAIDIRRVMNRHLILGIADGAVFVDDRPIYEARDLRVGLFSEEQLRGGAVGAGA</sequence>
<dbReference type="Pfam" id="PF07977">
    <property type="entry name" value="FabA"/>
    <property type="match status" value="1"/>
</dbReference>
<keyword evidence="7 13" id="KW-0444">Lipid biosynthesis</keyword>
<dbReference type="GO" id="GO:0005737">
    <property type="term" value="C:cytoplasm"/>
    <property type="evidence" value="ECO:0007669"/>
    <property type="project" value="UniProtKB-SubCell"/>
</dbReference>
<dbReference type="Gene3D" id="3.10.129.10">
    <property type="entry name" value="Hotdog Thioesterase"/>
    <property type="match status" value="1"/>
</dbReference>
<comment type="subunit">
    <text evidence="5 13">Homodimer.</text>
</comment>
<dbReference type="EC" id="5.3.3.14" evidence="13"/>
<name>A0A239PKG4_9PROT</name>
<dbReference type="InterPro" id="IPR013114">
    <property type="entry name" value="FabA_FabZ"/>
</dbReference>
<dbReference type="HAMAP" id="MF_00405">
    <property type="entry name" value="FabA"/>
    <property type="match status" value="1"/>
</dbReference>
<keyword evidence="12 13" id="KW-0456">Lyase</keyword>
<dbReference type="InterPro" id="IPR010083">
    <property type="entry name" value="FabA"/>
</dbReference>
<organism evidence="14 15">
    <name type="scientific">Amphiplicatus metriothermophilus</name>
    <dbReference type="NCBI Taxonomy" id="1519374"/>
    <lineage>
        <taxon>Bacteria</taxon>
        <taxon>Pseudomonadati</taxon>
        <taxon>Pseudomonadota</taxon>
        <taxon>Alphaproteobacteria</taxon>
        <taxon>Parvularculales</taxon>
        <taxon>Parvularculaceae</taxon>
        <taxon>Amphiplicatus</taxon>
    </lineage>
</organism>
<comment type="subcellular location">
    <subcellularLocation>
        <location evidence="2 13">Cytoplasm</location>
    </subcellularLocation>
</comment>
<dbReference type="UniPathway" id="UPA00094"/>
<dbReference type="AlphaFoldDB" id="A0A239PKG4"/>
<dbReference type="RefSeq" id="WP_089411103.1">
    <property type="nucleotide sequence ID" value="NZ_FZQA01000001.1"/>
</dbReference>
<protein>
    <recommendedName>
        <fullName evidence="13">3-hydroxydecanoyl-[acyl-carrier-protein] dehydratase</fullName>
        <ecNumber evidence="13">4.2.1.59</ecNumber>
    </recommendedName>
    <alternativeName>
        <fullName evidence="13">3-hydroxyacyl-[acyl-carrier-protein] dehydratase FabA</fullName>
    </alternativeName>
    <alternativeName>
        <fullName evidence="13">Beta-hydroxydecanoyl thioester dehydrase</fullName>
    </alternativeName>
    <alternativeName>
        <fullName evidence="13">Trans-2-decenoyl-[acyl-carrier-protein] isomerase</fullName>
        <ecNumber evidence="13">5.3.3.14</ecNumber>
    </alternativeName>
</protein>
<dbReference type="PANTHER" id="PTHR30272">
    <property type="entry name" value="3-HYDROXYACYL-[ACYL-CARRIER-PROTEIN] DEHYDRATASE"/>
    <property type="match status" value="1"/>
</dbReference>
<evidence type="ECO:0000256" key="12">
    <source>
        <dbReference type="ARBA" id="ARBA00023239"/>
    </source>
</evidence>
<reference evidence="14 15" key="1">
    <citation type="submission" date="2017-07" db="EMBL/GenBank/DDBJ databases">
        <authorList>
            <person name="Sun Z.S."/>
            <person name="Albrecht U."/>
            <person name="Echele G."/>
            <person name="Lee C.C."/>
        </authorList>
    </citation>
    <scope>NUCLEOTIDE SEQUENCE [LARGE SCALE GENOMIC DNA]</scope>
    <source>
        <strain evidence="14 15">CGMCC 1.12710</strain>
    </source>
</reference>
<dbReference type="CDD" id="cd01287">
    <property type="entry name" value="FabA"/>
    <property type="match status" value="1"/>
</dbReference>
<proteinExistence type="inferred from homology"/>
<dbReference type="EC" id="4.2.1.59" evidence="13"/>
<dbReference type="InterPro" id="IPR029069">
    <property type="entry name" value="HotDog_dom_sf"/>
</dbReference>
<dbReference type="GO" id="GO:0006636">
    <property type="term" value="P:unsaturated fatty acid biosynthetic process"/>
    <property type="evidence" value="ECO:0007669"/>
    <property type="project" value="UniProtKB-UniRule"/>
</dbReference>